<name>A0A370HUF3_9HYPH</name>
<organism evidence="8 9">
    <name type="scientific">Microvirga subterranea</name>
    <dbReference type="NCBI Taxonomy" id="186651"/>
    <lineage>
        <taxon>Bacteria</taxon>
        <taxon>Pseudomonadati</taxon>
        <taxon>Pseudomonadota</taxon>
        <taxon>Alphaproteobacteria</taxon>
        <taxon>Hyphomicrobiales</taxon>
        <taxon>Methylobacteriaceae</taxon>
        <taxon>Microvirga</taxon>
    </lineage>
</organism>
<comment type="function">
    <text evidence="1">Catalyzes the conversion of 7,8-dihydroneopterin triphosphate (H2NTP) to 6-carboxy-5,6,7,8-tetrahydropterin (CPH4) and acetaldehyde.</text>
</comment>
<dbReference type="GO" id="GO:0070497">
    <property type="term" value="F:6-carboxytetrahydropterin synthase activity"/>
    <property type="evidence" value="ECO:0007669"/>
    <property type="project" value="UniProtKB-EC"/>
</dbReference>
<dbReference type="Proteomes" id="UP000254925">
    <property type="component" value="Unassembled WGS sequence"/>
</dbReference>
<dbReference type="InterPro" id="IPR007115">
    <property type="entry name" value="6-PTP_synth/QueD"/>
</dbReference>
<dbReference type="EC" id="4.1.2.50" evidence="4"/>
<evidence type="ECO:0000313" key="9">
    <source>
        <dbReference type="Proteomes" id="UP000254925"/>
    </source>
</evidence>
<gene>
    <name evidence="8" type="ORF">DES45_101413</name>
</gene>
<dbReference type="EMBL" id="QQBB01000001">
    <property type="protein sequence ID" value="RDI62146.1"/>
    <property type="molecule type" value="Genomic_DNA"/>
</dbReference>
<comment type="pathway">
    <text evidence="2">Purine metabolism; 7-cyano-7-deazaguanine biosynthesis.</text>
</comment>
<protein>
    <recommendedName>
        <fullName evidence="5">6-carboxy-5,6,7,8-tetrahydropterin synthase</fullName>
        <ecNumber evidence="4">4.1.2.50</ecNumber>
    </recommendedName>
    <alternativeName>
        <fullName evidence="6">Queuosine biosynthesis protein QueD</fullName>
    </alternativeName>
</protein>
<evidence type="ECO:0000256" key="4">
    <source>
        <dbReference type="ARBA" id="ARBA00012982"/>
    </source>
</evidence>
<evidence type="ECO:0000256" key="7">
    <source>
        <dbReference type="ARBA" id="ARBA00048807"/>
    </source>
</evidence>
<dbReference type="UniPathway" id="UPA00391"/>
<evidence type="ECO:0000256" key="1">
    <source>
        <dbReference type="ARBA" id="ARBA00002285"/>
    </source>
</evidence>
<dbReference type="InterPro" id="IPR038418">
    <property type="entry name" value="6-PTP_synth/QueD_sf"/>
</dbReference>
<proteinExistence type="inferred from homology"/>
<evidence type="ECO:0000256" key="5">
    <source>
        <dbReference type="ARBA" id="ARBA00018141"/>
    </source>
</evidence>
<dbReference type="Pfam" id="PF01242">
    <property type="entry name" value="PTPS"/>
    <property type="match status" value="1"/>
</dbReference>
<comment type="catalytic activity">
    <reaction evidence="7">
        <text>7,8-dihydroneopterin 3'-triphosphate + H2O = 6-carboxy-5,6,7,8-tetrahydropterin + triphosphate + acetaldehyde + 2 H(+)</text>
        <dbReference type="Rhea" id="RHEA:27966"/>
        <dbReference type="ChEBI" id="CHEBI:15343"/>
        <dbReference type="ChEBI" id="CHEBI:15377"/>
        <dbReference type="ChEBI" id="CHEBI:15378"/>
        <dbReference type="ChEBI" id="CHEBI:18036"/>
        <dbReference type="ChEBI" id="CHEBI:58462"/>
        <dbReference type="ChEBI" id="CHEBI:61032"/>
        <dbReference type="EC" id="4.1.2.50"/>
    </reaction>
</comment>
<evidence type="ECO:0000256" key="3">
    <source>
        <dbReference type="ARBA" id="ARBA00008900"/>
    </source>
</evidence>
<reference evidence="8 9" key="1">
    <citation type="submission" date="2018-07" db="EMBL/GenBank/DDBJ databases">
        <title>Genomic Encyclopedia of Type Strains, Phase IV (KMG-IV): sequencing the most valuable type-strain genomes for metagenomic binning, comparative biology and taxonomic classification.</title>
        <authorList>
            <person name="Goeker M."/>
        </authorList>
    </citation>
    <scope>NUCLEOTIDE SEQUENCE [LARGE SCALE GENOMIC DNA]</scope>
    <source>
        <strain evidence="8 9">DSM 14364</strain>
    </source>
</reference>
<dbReference type="AlphaFoldDB" id="A0A370HUF3"/>
<evidence type="ECO:0000313" key="8">
    <source>
        <dbReference type="EMBL" id="RDI62146.1"/>
    </source>
</evidence>
<dbReference type="SUPFAM" id="SSF55620">
    <property type="entry name" value="Tetrahydrobiopterin biosynthesis enzymes-like"/>
    <property type="match status" value="1"/>
</dbReference>
<dbReference type="OrthoDB" id="9804698at2"/>
<keyword evidence="9" id="KW-1185">Reference proteome</keyword>
<comment type="similarity">
    <text evidence="3">Belongs to the PTPS family. QueD subfamily.</text>
</comment>
<comment type="caution">
    <text evidence="8">The sequence shown here is derived from an EMBL/GenBank/DDBJ whole genome shotgun (WGS) entry which is preliminary data.</text>
</comment>
<dbReference type="RefSeq" id="WP_114768296.1">
    <property type="nucleotide sequence ID" value="NZ_QQBB01000001.1"/>
</dbReference>
<sequence>MNLSVAIPALAAENRPRGREIYRSTKAYDHAEGLSCCFRQWRATHSHCRLIHGYALAFKFVFATFELDERNWCFDFGGMKPVKAWLKDLFDHTMLVAEDDPELERFEAMHRDGLINLRVLPAVGCEATAKHVFDHVASFVHEETNGRVWLESVEVKEHGGNSAIYSR</sequence>
<evidence type="ECO:0000256" key="6">
    <source>
        <dbReference type="ARBA" id="ARBA00031449"/>
    </source>
</evidence>
<accession>A0A370HUF3</accession>
<evidence type="ECO:0000256" key="2">
    <source>
        <dbReference type="ARBA" id="ARBA00005061"/>
    </source>
</evidence>
<dbReference type="Gene3D" id="3.30.479.10">
    <property type="entry name" value="6-pyruvoyl tetrahydropterin synthase/QueD"/>
    <property type="match status" value="1"/>
</dbReference>